<organism evidence="1 2">
    <name type="scientific">Paraphaeosphaeria sporulosa</name>
    <dbReference type="NCBI Taxonomy" id="1460663"/>
    <lineage>
        <taxon>Eukaryota</taxon>
        <taxon>Fungi</taxon>
        <taxon>Dikarya</taxon>
        <taxon>Ascomycota</taxon>
        <taxon>Pezizomycotina</taxon>
        <taxon>Dothideomycetes</taxon>
        <taxon>Pleosporomycetidae</taxon>
        <taxon>Pleosporales</taxon>
        <taxon>Massarineae</taxon>
        <taxon>Didymosphaeriaceae</taxon>
        <taxon>Paraphaeosphaeria</taxon>
    </lineage>
</organism>
<dbReference type="RefSeq" id="XP_018039106.1">
    <property type="nucleotide sequence ID" value="XM_018181874.1"/>
</dbReference>
<keyword evidence="2" id="KW-1185">Reference proteome</keyword>
<dbReference type="Proteomes" id="UP000077069">
    <property type="component" value="Unassembled WGS sequence"/>
</dbReference>
<evidence type="ECO:0000313" key="1">
    <source>
        <dbReference type="EMBL" id="OAG08741.1"/>
    </source>
</evidence>
<dbReference type="OrthoDB" id="10376989at2759"/>
<reference evidence="1 2" key="1">
    <citation type="submission" date="2016-05" db="EMBL/GenBank/DDBJ databases">
        <title>Comparative analysis of secretome profiles of manganese(II)-oxidizing ascomycete fungi.</title>
        <authorList>
            <consortium name="DOE Joint Genome Institute"/>
            <person name="Zeiner C.A."/>
            <person name="Purvine S.O."/>
            <person name="Zink E.M."/>
            <person name="Wu S."/>
            <person name="Pasa-Tolic L."/>
            <person name="Chaput D.L."/>
            <person name="Haridas S."/>
            <person name="Grigoriev I.V."/>
            <person name="Santelli C.M."/>
            <person name="Hansel C.M."/>
        </authorList>
    </citation>
    <scope>NUCLEOTIDE SEQUENCE [LARGE SCALE GENOMIC DNA]</scope>
    <source>
        <strain evidence="1 2">AP3s5-JAC2a</strain>
    </source>
</reference>
<sequence>MPRWAPRESTFPYGAKNVVENGNHNHCYRRLVKHLLWTDLPSSANQFNLRAYESRFLTTITRSFHWHKTSGQWHQYTVLVRIANLTPGPVGINFDKEYANEYGLAIRKKFCTSRKLYQLIKTKKPEETIFVPIQVDAGQDVLKVEFQLKGDLVAKDGNLLEEDTTTKDDSQFESADEDFAKAWVQTDSASSKV</sequence>
<proteinExistence type="predicted"/>
<dbReference type="AlphaFoldDB" id="A0A177CNF8"/>
<gene>
    <name evidence="1" type="ORF">CC84DRAFT_1204027</name>
</gene>
<dbReference type="EMBL" id="KV441550">
    <property type="protein sequence ID" value="OAG08741.1"/>
    <property type="molecule type" value="Genomic_DNA"/>
</dbReference>
<dbReference type="InParanoid" id="A0A177CNF8"/>
<accession>A0A177CNF8</accession>
<evidence type="ECO:0000313" key="2">
    <source>
        <dbReference type="Proteomes" id="UP000077069"/>
    </source>
</evidence>
<name>A0A177CNF8_9PLEO</name>
<protein>
    <submittedName>
        <fullName evidence="1">Uncharacterized protein</fullName>
    </submittedName>
</protein>
<dbReference type="GeneID" id="28765360"/>